<evidence type="ECO:0000256" key="1">
    <source>
        <dbReference type="SAM" id="SignalP"/>
    </source>
</evidence>
<dbReference type="EMBL" id="JACDXX010000001">
    <property type="protein sequence ID" value="MCB5408612.1"/>
    <property type="molecule type" value="Genomic_DNA"/>
</dbReference>
<dbReference type="PANTHER" id="PTHR31005:SF8">
    <property type="entry name" value="DUF4139 DOMAIN-CONTAINING PROTEIN"/>
    <property type="match status" value="1"/>
</dbReference>
<name>A0ABS8CGU6_9RHOB</name>
<dbReference type="Proteomes" id="UP001198571">
    <property type="component" value="Unassembled WGS sequence"/>
</dbReference>
<dbReference type="InterPro" id="IPR037291">
    <property type="entry name" value="DUF4139"/>
</dbReference>
<dbReference type="Pfam" id="PF13600">
    <property type="entry name" value="DUF4140"/>
    <property type="match status" value="1"/>
</dbReference>
<evidence type="ECO:0000259" key="3">
    <source>
        <dbReference type="Pfam" id="PF13600"/>
    </source>
</evidence>
<feature type="domain" description="DUF4140" evidence="3">
    <location>
        <begin position="30"/>
        <end position="138"/>
    </location>
</feature>
<feature type="domain" description="DUF4139" evidence="2">
    <location>
        <begin position="228"/>
        <end position="535"/>
    </location>
</feature>
<evidence type="ECO:0000259" key="2">
    <source>
        <dbReference type="Pfam" id="PF13598"/>
    </source>
</evidence>
<comment type="caution">
    <text evidence="4">The sequence shown here is derived from an EMBL/GenBank/DDBJ whole genome shotgun (WGS) entry which is preliminary data.</text>
</comment>
<sequence length="540" mass="57216">MRILLAALLATTALPAWADTISATSRITDVTVYPDGAKITREVRFTAPAAGSHELLVTDLPARTEAGMMQLAGGEGMAYGAFSLRADRLPPRGEALSPEQQAAKSELAAARADTAAALAAVEKTDARIRAAEAQITFLTSFSGGLPENAGPEQIRDLAGMIGSETLRAAEEVASARQARLPAVEALEEAQRAEAEAEAAFDSLPGLDRDYTALVVALEAAAAGDSTMTITHYISEAQWQPFYDISLSRGAAGKVTIDRSVLVTQNSGEDWTGVNLTLSSSRPSSQSAPSTLWPMARRIEKETPPEALLKRERLGAEAAADMVAMAPAPIMALAGMEGETVVYSYPRAVNIADGVEDLRLALGQIETAAEVIAVAVPSRDKTAFAQASFTNTSAEPLLPGAALLYREGVLVGSARLEMTAAGAETELAFGALESLRLTRDMPLRDQGQKGVFSTSNQLSETAILKIENLGSEAWPVRLLDQVPYSEQQDLKITHSASPAASEVDLKGQRGLMAWEFTLDAGASQEISLSYELSWPEGMVLR</sequence>
<evidence type="ECO:0000313" key="5">
    <source>
        <dbReference type="Proteomes" id="UP001198571"/>
    </source>
</evidence>
<gene>
    <name evidence="4" type="ORF">H0485_01135</name>
</gene>
<organism evidence="4 5">
    <name type="scientific">Pseudogemmobacter faecipullorum</name>
    <dbReference type="NCBI Taxonomy" id="2755041"/>
    <lineage>
        <taxon>Bacteria</taxon>
        <taxon>Pseudomonadati</taxon>
        <taxon>Pseudomonadota</taxon>
        <taxon>Alphaproteobacteria</taxon>
        <taxon>Rhodobacterales</taxon>
        <taxon>Paracoccaceae</taxon>
        <taxon>Pseudogemmobacter</taxon>
    </lineage>
</organism>
<feature type="signal peptide" evidence="1">
    <location>
        <begin position="1"/>
        <end position="18"/>
    </location>
</feature>
<protein>
    <submittedName>
        <fullName evidence="4">DUF4139 domain-containing protein</fullName>
    </submittedName>
</protein>
<keyword evidence="1" id="KW-0732">Signal</keyword>
<dbReference type="RefSeq" id="WP_226933484.1">
    <property type="nucleotide sequence ID" value="NZ_JACDXX010000001.1"/>
</dbReference>
<keyword evidence="5" id="KW-1185">Reference proteome</keyword>
<accession>A0ABS8CGU6</accession>
<feature type="chain" id="PRO_5045247231" evidence="1">
    <location>
        <begin position="19"/>
        <end position="540"/>
    </location>
</feature>
<dbReference type="NCBIfam" id="TIGR02231">
    <property type="entry name" value="mucoidy inhibitor MuiA family protein"/>
    <property type="match status" value="1"/>
</dbReference>
<reference evidence="4 5" key="1">
    <citation type="submission" date="2020-07" db="EMBL/GenBank/DDBJ databases">
        <title>Pseudogemmobacter sp. nov., isolated from poultry manure in Taiwan.</title>
        <authorList>
            <person name="Lin S.-Y."/>
            <person name="Tang Y.-S."/>
            <person name="Young C.-C."/>
        </authorList>
    </citation>
    <scope>NUCLEOTIDE SEQUENCE [LARGE SCALE GENOMIC DNA]</scope>
    <source>
        <strain evidence="4 5">CC-YST710</strain>
    </source>
</reference>
<proteinExistence type="predicted"/>
<evidence type="ECO:0000313" key="4">
    <source>
        <dbReference type="EMBL" id="MCB5408612.1"/>
    </source>
</evidence>
<dbReference type="InterPro" id="IPR011935">
    <property type="entry name" value="CHP02231"/>
</dbReference>
<dbReference type="Pfam" id="PF13598">
    <property type="entry name" value="DUF4139"/>
    <property type="match status" value="1"/>
</dbReference>
<dbReference type="InterPro" id="IPR025554">
    <property type="entry name" value="DUF4140"/>
</dbReference>
<dbReference type="PANTHER" id="PTHR31005">
    <property type="entry name" value="DUF4139 DOMAIN-CONTAINING PROTEIN"/>
    <property type="match status" value="1"/>
</dbReference>